<dbReference type="Proteomes" id="UP000319836">
    <property type="component" value="Unassembled WGS sequence"/>
</dbReference>
<protein>
    <submittedName>
        <fullName evidence="7">Efflux RND transporter periplasmic adaptor subunit</fullName>
    </submittedName>
</protein>
<feature type="signal peptide" evidence="3">
    <location>
        <begin position="1"/>
        <end position="26"/>
    </location>
</feature>
<evidence type="ECO:0000259" key="5">
    <source>
        <dbReference type="Pfam" id="PF25954"/>
    </source>
</evidence>
<sequence>MSLARPFSLVRLTPSLLLTLLASSCAQGRGGFQMPPTPVEVADVQAQSITDRFHAVGTIEARENVKVVTEINAVVRQLPFAEGQNVAAGALIARLEDSDLKAEAARAEALRDQAKTHHQRVQQLFDQHAASEQELDDAGSALKVAAANFELARTRLAKTRIASPYTGVVGRRMVSPGAYLTVGQPITEVAAIDEMRITFSSPERYLSQLRRGAEVEITTTAYPGEIFRGTISVVDPLVDPVSRTVQIVARIPNRGHRLRPGMSADVTATLGERASALIVPDEAVFGEGDQNFVYVVKPDSTVTRQPVTLGARDSTRAEIVSGVKAGDRVVRAGYQKLFEGAHVRPVPSGGPGGAAAEAAGMPGAAGAAPAPAPKGGARSRGKGR</sequence>
<dbReference type="NCBIfam" id="TIGR01730">
    <property type="entry name" value="RND_mfp"/>
    <property type="match status" value="1"/>
</dbReference>
<keyword evidence="3" id="KW-0732">Signal</keyword>
<dbReference type="Gene3D" id="2.40.420.20">
    <property type="match status" value="1"/>
</dbReference>
<proteinExistence type="inferred from homology"/>
<dbReference type="PANTHER" id="PTHR30469:SF15">
    <property type="entry name" value="HLYD FAMILY OF SECRETION PROTEINS"/>
    <property type="match status" value="1"/>
</dbReference>
<dbReference type="AlphaFoldDB" id="A0A538U4Q3"/>
<evidence type="ECO:0000259" key="6">
    <source>
        <dbReference type="Pfam" id="PF25989"/>
    </source>
</evidence>
<dbReference type="EMBL" id="VBPA01000172">
    <property type="protein sequence ID" value="TMQ70841.1"/>
    <property type="molecule type" value="Genomic_DNA"/>
</dbReference>
<dbReference type="InterPro" id="IPR058637">
    <property type="entry name" value="YknX-like_C"/>
</dbReference>
<dbReference type="Gene3D" id="2.40.50.100">
    <property type="match status" value="1"/>
</dbReference>
<feature type="compositionally biased region" description="Low complexity" evidence="2">
    <location>
        <begin position="354"/>
        <end position="376"/>
    </location>
</feature>
<evidence type="ECO:0000256" key="3">
    <source>
        <dbReference type="SAM" id="SignalP"/>
    </source>
</evidence>
<dbReference type="GO" id="GO:1990281">
    <property type="term" value="C:efflux pump complex"/>
    <property type="evidence" value="ECO:0007669"/>
    <property type="project" value="TreeGrafter"/>
</dbReference>
<dbReference type="Gene3D" id="2.40.30.170">
    <property type="match status" value="1"/>
</dbReference>
<feature type="region of interest" description="Disordered" evidence="2">
    <location>
        <begin position="342"/>
        <end position="384"/>
    </location>
</feature>
<comment type="similarity">
    <text evidence="1">Belongs to the membrane fusion protein (MFP) (TC 8.A.1) family.</text>
</comment>
<accession>A0A538U4Q3</accession>
<dbReference type="Pfam" id="PF25917">
    <property type="entry name" value="BSH_RND"/>
    <property type="match status" value="1"/>
</dbReference>
<dbReference type="InterPro" id="IPR058792">
    <property type="entry name" value="Beta-barrel_RND_2"/>
</dbReference>
<gene>
    <name evidence="7" type="ORF">E6K80_07270</name>
</gene>
<feature type="domain" description="CusB-like beta-barrel" evidence="5">
    <location>
        <begin position="198"/>
        <end position="268"/>
    </location>
</feature>
<dbReference type="PROSITE" id="PS51257">
    <property type="entry name" value="PROKAR_LIPOPROTEIN"/>
    <property type="match status" value="1"/>
</dbReference>
<dbReference type="SUPFAM" id="SSF111369">
    <property type="entry name" value="HlyD-like secretion proteins"/>
    <property type="match status" value="1"/>
</dbReference>
<dbReference type="InterPro" id="IPR058625">
    <property type="entry name" value="MdtA-like_BSH"/>
</dbReference>
<evidence type="ECO:0000313" key="8">
    <source>
        <dbReference type="Proteomes" id="UP000319836"/>
    </source>
</evidence>
<organism evidence="7 8">
    <name type="scientific">Eiseniibacteriota bacterium</name>
    <dbReference type="NCBI Taxonomy" id="2212470"/>
    <lineage>
        <taxon>Bacteria</taxon>
        <taxon>Candidatus Eiseniibacteriota</taxon>
    </lineage>
</organism>
<dbReference type="Pfam" id="PF25954">
    <property type="entry name" value="Beta-barrel_RND_2"/>
    <property type="match status" value="1"/>
</dbReference>
<evidence type="ECO:0000256" key="1">
    <source>
        <dbReference type="ARBA" id="ARBA00009477"/>
    </source>
</evidence>
<dbReference type="InterPro" id="IPR006143">
    <property type="entry name" value="RND_pump_MFP"/>
</dbReference>
<feature type="domain" description="YknX-like C-terminal permuted SH3-like" evidence="6">
    <location>
        <begin position="277"/>
        <end position="344"/>
    </location>
</feature>
<comment type="caution">
    <text evidence="7">The sequence shown here is derived from an EMBL/GenBank/DDBJ whole genome shotgun (WGS) entry which is preliminary data.</text>
</comment>
<evidence type="ECO:0000259" key="4">
    <source>
        <dbReference type="Pfam" id="PF25917"/>
    </source>
</evidence>
<dbReference type="FunFam" id="2.40.30.170:FF:000010">
    <property type="entry name" value="Efflux RND transporter periplasmic adaptor subunit"/>
    <property type="match status" value="1"/>
</dbReference>
<dbReference type="GO" id="GO:0015562">
    <property type="term" value="F:efflux transmembrane transporter activity"/>
    <property type="evidence" value="ECO:0007669"/>
    <property type="project" value="TreeGrafter"/>
</dbReference>
<dbReference type="Pfam" id="PF25989">
    <property type="entry name" value="YknX_C"/>
    <property type="match status" value="1"/>
</dbReference>
<dbReference type="PANTHER" id="PTHR30469">
    <property type="entry name" value="MULTIDRUG RESISTANCE PROTEIN MDTA"/>
    <property type="match status" value="1"/>
</dbReference>
<feature type="domain" description="Multidrug resistance protein MdtA-like barrel-sandwich hybrid" evidence="4">
    <location>
        <begin position="64"/>
        <end position="186"/>
    </location>
</feature>
<feature type="chain" id="PRO_5021875988" evidence="3">
    <location>
        <begin position="27"/>
        <end position="384"/>
    </location>
</feature>
<evidence type="ECO:0000256" key="2">
    <source>
        <dbReference type="SAM" id="MobiDB-lite"/>
    </source>
</evidence>
<evidence type="ECO:0000313" key="7">
    <source>
        <dbReference type="EMBL" id="TMQ70841.1"/>
    </source>
</evidence>
<reference evidence="7 8" key="1">
    <citation type="journal article" date="2019" name="Nat. Microbiol.">
        <title>Mediterranean grassland soil C-N compound turnover is dependent on rainfall and depth, and is mediated by genomically divergent microorganisms.</title>
        <authorList>
            <person name="Diamond S."/>
            <person name="Andeer P.F."/>
            <person name="Li Z."/>
            <person name="Crits-Christoph A."/>
            <person name="Burstein D."/>
            <person name="Anantharaman K."/>
            <person name="Lane K.R."/>
            <person name="Thomas B.C."/>
            <person name="Pan C."/>
            <person name="Northen T.R."/>
            <person name="Banfield J.F."/>
        </authorList>
    </citation>
    <scope>NUCLEOTIDE SEQUENCE [LARGE SCALE GENOMIC DNA]</scope>
    <source>
        <strain evidence="7">WS_10</strain>
    </source>
</reference>
<name>A0A538U4Q3_UNCEI</name>
<dbReference type="Gene3D" id="1.10.287.470">
    <property type="entry name" value="Helix hairpin bin"/>
    <property type="match status" value="1"/>
</dbReference>